<reference evidence="2" key="1">
    <citation type="journal article" date="2020" name="Fungal Divers.">
        <title>Resolving the Mortierellaceae phylogeny through synthesis of multi-gene phylogenetics and phylogenomics.</title>
        <authorList>
            <person name="Vandepol N."/>
            <person name="Liber J."/>
            <person name="Desiro A."/>
            <person name="Na H."/>
            <person name="Kennedy M."/>
            <person name="Barry K."/>
            <person name="Grigoriev I.V."/>
            <person name="Miller A.N."/>
            <person name="O'Donnell K."/>
            <person name="Stajich J.E."/>
            <person name="Bonito G."/>
        </authorList>
    </citation>
    <scope>NUCLEOTIDE SEQUENCE</scope>
    <source>
        <strain evidence="2">NRRL 2769</strain>
    </source>
</reference>
<gene>
    <name evidence="2" type="ORF">BGZ80_005944</name>
</gene>
<feature type="domain" description="Arm-like repeat" evidence="1">
    <location>
        <begin position="3"/>
        <end position="183"/>
    </location>
</feature>
<dbReference type="InterPro" id="IPR056251">
    <property type="entry name" value="Arm_rpt_dom"/>
</dbReference>
<comment type="caution">
    <text evidence="2">The sequence shown here is derived from an EMBL/GenBank/DDBJ whole genome shotgun (WGS) entry which is preliminary data.</text>
</comment>
<sequence>MCLAPVLDQEEFRKLLQAFVDSIDDSRVPEANMVDGLVHLMRNPRPRNLDANDLVKLLELVNTRLQDIRDEPTQQIHKLTLAISGVIRNMAGSDIRGLSCVQLHGSFFKHLEGVQSRLEPYLIYQAAYAFQALQYVLDDKLHSKSIQENMEDLLRGIMGVTNDIKDFDFGRLMEELNRIHKTKAKVTKPFIFNMKADSDSKKNLKENLNSNLLTRTTAVPPTYSRGRYRAIQQGPDSKLYRSICVYE</sequence>
<protein>
    <recommendedName>
        <fullName evidence="1">Arm-like repeat domain-containing protein</fullName>
    </recommendedName>
</protein>
<accession>A0A9P6N0F3</accession>
<proteinExistence type="predicted"/>
<evidence type="ECO:0000313" key="3">
    <source>
        <dbReference type="Proteomes" id="UP000703661"/>
    </source>
</evidence>
<keyword evidence="3" id="KW-1185">Reference proteome</keyword>
<evidence type="ECO:0000313" key="2">
    <source>
        <dbReference type="EMBL" id="KAG0019353.1"/>
    </source>
</evidence>
<dbReference type="Pfam" id="PF23948">
    <property type="entry name" value="ARM_5"/>
    <property type="match status" value="1"/>
</dbReference>
<dbReference type="AlphaFoldDB" id="A0A9P6N0F3"/>
<dbReference type="Proteomes" id="UP000703661">
    <property type="component" value="Unassembled WGS sequence"/>
</dbReference>
<name>A0A9P6N0F3_9FUNG</name>
<dbReference type="EMBL" id="JAAAID010000293">
    <property type="protein sequence ID" value="KAG0019353.1"/>
    <property type="molecule type" value="Genomic_DNA"/>
</dbReference>
<organism evidence="2 3">
    <name type="scientific">Entomortierella chlamydospora</name>
    <dbReference type="NCBI Taxonomy" id="101097"/>
    <lineage>
        <taxon>Eukaryota</taxon>
        <taxon>Fungi</taxon>
        <taxon>Fungi incertae sedis</taxon>
        <taxon>Mucoromycota</taxon>
        <taxon>Mortierellomycotina</taxon>
        <taxon>Mortierellomycetes</taxon>
        <taxon>Mortierellales</taxon>
        <taxon>Mortierellaceae</taxon>
        <taxon>Entomortierella</taxon>
    </lineage>
</organism>
<evidence type="ECO:0000259" key="1">
    <source>
        <dbReference type="Pfam" id="PF23948"/>
    </source>
</evidence>